<dbReference type="InterPro" id="IPR036056">
    <property type="entry name" value="Fibrinogen-like_C"/>
</dbReference>
<comment type="caution">
    <text evidence="1">The sequence shown here is derived from an EMBL/GenBank/DDBJ whole genome shotgun (WGS) entry which is preliminary data.</text>
</comment>
<gene>
    <name evidence="1" type="ORF">PACLA_8A043650</name>
</gene>
<dbReference type="PROSITE" id="PS51406">
    <property type="entry name" value="FIBRINOGEN_C_2"/>
    <property type="match status" value="1"/>
</dbReference>
<dbReference type="Proteomes" id="UP001152795">
    <property type="component" value="Unassembled WGS sequence"/>
</dbReference>
<dbReference type="InterPro" id="IPR050373">
    <property type="entry name" value="Fibrinogen_C-term_domain"/>
</dbReference>
<dbReference type="SUPFAM" id="SSF56496">
    <property type="entry name" value="Fibrinogen C-terminal domain-like"/>
    <property type="match status" value="1"/>
</dbReference>
<dbReference type="InterPro" id="IPR014716">
    <property type="entry name" value="Fibrinogen_a/b/g_C_1"/>
</dbReference>
<feature type="non-terminal residue" evidence="1">
    <location>
        <position position="116"/>
    </location>
</feature>
<sequence>KIEKQEPVKYGMIEGSEVRSRLRSTKSCNDLFKSGKTATEVYTIEPDGQGTFRVRCVMETTPGRGLTIFQRRVDGSEDFYRDWTDYKTGFGNLSGGILVWLVWTRFIVSQPVGRKY</sequence>
<reference evidence="1" key="1">
    <citation type="submission" date="2020-04" db="EMBL/GenBank/DDBJ databases">
        <authorList>
            <person name="Alioto T."/>
            <person name="Alioto T."/>
            <person name="Gomez Garrido J."/>
        </authorList>
    </citation>
    <scope>NUCLEOTIDE SEQUENCE</scope>
    <source>
        <strain evidence="1">A484AB</strain>
    </source>
</reference>
<organism evidence="1 2">
    <name type="scientific">Paramuricea clavata</name>
    <name type="common">Red gorgonian</name>
    <name type="synonym">Violescent sea-whip</name>
    <dbReference type="NCBI Taxonomy" id="317549"/>
    <lineage>
        <taxon>Eukaryota</taxon>
        <taxon>Metazoa</taxon>
        <taxon>Cnidaria</taxon>
        <taxon>Anthozoa</taxon>
        <taxon>Octocorallia</taxon>
        <taxon>Malacalcyonacea</taxon>
        <taxon>Plexauridae</taxon>
        <taxon>Paramuricea</taxon>
    </lineage>
</organism>
<dbReference type="GO" id="GO:0005615">
    <property type="term" value="C:extracellular space"/>
    <property type="evidence" value="ECO:0007669"/>
    <property type="project" value="TreeGrafter"/>
</dbReference>
<evidence type="ECO:0000313" key="2">
    <source>
        <dbReference type="Proteomes" id="UP001152795"/>
    </source>
</evidence>
<proteinExistence type="predicted"/>
<protein>
    <submittedName>
        <fullName evidence="1">Uncharacterized protein</fullName>
    </submittedName>
</protein>
<dbReference type="EMBL" id="CACRXK020022582">
    <property type="protein sequence ID" value="CAB4036954.1"/>
    <property type="molecule type" value="Genomic_DNA"/>
</dbReference>
<dbReference type="AlphaFoldDB" id="A0A7D9LTP4"/>
<dbReference type="Pfam" id="PF00147">
    <property type="entry name" value="Fibrinogen_C"/>
    <property type="match status" value="1"/>
</dbReference>
<evidence type="ECO:0000313" key="1">
    <source>
        <dbReference type="EMBL" id="CAB4036954.1"/>
    </source>
</evidence>
<dbReference type="InterPro" id="IPR002181">
    <property type="entry name" value="Fibrinogen_a/b/g_C_dom"/>
</dbReference>
<name>A0A7D9LTP4_PARCT</name>
<dbReference type="OrthoDB" id="5958745at2759"/>
<accession>A0A7D9LTP4</accession>
<dbReference type="Gene3D" id="3.90.215.10">
    <property type="entry name" value="Gamma Fibrinogen, chain A, domain 1"/>
    <property type="match status" value="1"/>
</dbReference>
<dbReference type="PANTHER" id="PTHR19143">
    <property type="entry name" value="FIBRINOGEN/TENASCIN/ANGIOPOEITIN"/>
    <property type="match status" value="1"/>
</dbReference>
<keyword evidence="2" id="KW-1185">Reference proteome</keyword>